<reference evidence="1" key="1">
    <citation type="submission" date="2020-09" db="EMBL/GenBank/DDBJ databases">
        <title>Genome-Enabled Discovery of Anthraquinone Biosynthesis in Senna tora.</title>
        <authorList>
            <person name="Kang S.-H."/>
            <person name="Pandey R.P."/>
            <person name="Lee C.-M."/>
            <person name="Sim J.-S."/>
            <person name="Jeong J.-T."/>
            <person name="Choi B.-S."/>
            <person name="Jung M."/>
            <person name="Ginzburg D."/>
            <person name="Zhao K."/>
            <person name="Won S.Y."/>
            <person name="Oh T.-J."/>
            <person name="Yu Y."/>
            <person name="Kim N.-H."/>
            <person name="Lee O.R."/>
            <person name="Lee T.-H."/>
            <person name="Bashyal P."/>
            <person name="Kim T.-S."/>
            <person name="Lee W.-H."/>
            <person name="Kawkins C."/>
            <person name="Kim C.-K."/>
            <person name="Kim J.S."/>
            <person name="Ahn B.O."/>
            <person name="Rhee S.Y."/>
            <person name="Sohng J.K."/>
        </authorList>
    </citation>
    <scope>NUCLEOTIDE SEQUENCE</scope>
    <source>
        <tissue evidence="1">Leaf</tissue>
    </source>
</reference>
<evidence type="ECO:0000313" key="1">
    <source>
        <dbReference type="EMBL" id="KAF7821114.1"/>
    </source>
</evidence>
<sequence>MNPERALHYLADDSMTTSGAYLSSENLVLTFVWHFSKHISCESGFFPSCSVFAEQVGQTFKYREWFDPVWSTLLVALQLLQHREHVSSISITSNLASIVACKSLKLTALRPLSTLKLHPRRNSNILSTSALSSSYDHILMQRFEEAVS</sequence>
<dbReference type="Proteomes" id="UP000634136">
    <property type="component" value="Unassembled WGS sequence"/>
</dbReference>
<dbReference type="EMBL" id="JAAIUW010000008">
    <property type="protein sequence ID" value="KAF7821114.1"/>
    <property type="molecule type" value="Genomic_DNA"/>
</dbReference>
<keyword evidence="2" id="KW-1185">Reference proteome</keyword>
<proteinExistence type="predicted"/>
<protein>
    <submittedName>
        <fullName evidence="1">Uncharacterized protein</fullName>
    </submittedName>
</protein>
<gene>
    <name evidence="1" type="ORF">G2W53_026569</name>
</gene>
<name>A0A834TPA5_9FABA</name>
<dbReference type="AlphaFoldDB" id="A0A834TPA5"/>
<accession>A0A834TPA5</accession>
<evidence type="ECO:0000313" key="2">
    <source>
        <dbReference type="Proteomes" id="UP000634136"/>
    </source>
</evidence>
<organism evidence="1 2">
    <name type="scientific">Senna tora</name>
    <dbReference type="NCBI Taxonomy" id="362788"/>
    <lineage>
        <taxon>Eukaryota</taxon>
        <taxon>Viridiplantae</taxon>
        <taxon>Streptophyta</taxon>
        <taxon>Embryophyta</taxon>
        <taxon>Tracheophyta</taxon>
        <taxon>Spermatophyta</taxon>
        <taxon>Magnoliopsida</taxon>
        <taxon>eudicotyledons</taxon>
        <taxon>Gunneridae</taxon>
        <taxon>Pentapetalae</taxon>
        <taxon>rosids</taxon>
        <taxon>fabids</taxon>
        <taxon>Fabales</taxon>
        <taxon>Fabaceae</taxon>
        <taxon>Caesalpinioideae</taxon>
        <taxon>Cassia clade</taxon>
        <taxon>Senna</taxon>
    </lineage>
</organism>
<comment type="caution">
    <text evidence="1">The sequence shown here is derived from an EMBL/GenBank/DDBJ whole genome shotgun (WGS) entry which is preliminary data.</text>
</comment>